<evidence type="ECO:0000256" key="3">
    <source>
        <dbReference type="ARBA" id="ARBA00022630"/>
    </source>
</evidence>
<dbReference type="InterPro" id="IPR037069">
    <property type="entry name" value="AcylCoA_DH/ox_N_sf"/>
</dbReference>
<protein>
    <submittedName>
        <fullName evidence="8">Acyl-CoA dehydrogenase</fullName>
    </submittedName>
</protein>
<dbReference type="PANTHER" id="PTHR43884:SF20">
    <property type="entry name" value="ACYL-COA DEHYDROGENASE FADE28"/>
    <property type="match status" value="1"/>
</dbReference>
<dbReference type="AlphaFoldDB" id="A0A2N5Y2V6"/>
<evidence type="ECO:0000256" key="5">
    <source>
        <dbReference type="ARBA" id="ARBA00023002"/>
    </source>
</evidence>
<feature type="domain" description="Acyl-CoA dehydrogenase/oxidase N-terminal" evidence="7">
    <location>
        <begin position="8"/>
        <end position="119"/>
    </location>
</feature>
<dbReference type="SUPFAM" id="SSF56645">
    <property type="entry name" value="Acyl-CoA dehydrogenase NM domain-like"/>
    <property type="match status" value="1"/>
</dbReference>
<dbReference type="GO" id="GO:0050660">
    <property type="term" value="F:flavin adenine dinucleotide binding"/>
    <property type="evidence" value="ECO:0007669"/>
    <property type="project" value="InterPro"/>
</dbReference>
<dbReference type="InterPro" id="IPR009075">
    <property type="entry name" value="AcylCo_DH/oxidase_C"/>
</dbReference>
<evidence type="ECO:0000259" key="7">
    <source>
        <dbReference type="Pfam" id="PF02771"/>
    </source>
</evidence>
<evidence type="ECO:0000313" key="8">
    <source>
        <dbReference type="EMBL" id="PLW82718.1"/>
    </source>
</evidence>
<dbReference type="Gene3D" id="1.10.540.10">
    <property type="entry name" value="Acyl-CoA dehydrogenase/oxidase, N-terminal domain"/>
    <property type="match status" value="1"/>
</dbReference>
<dbReference type="Proteomes" id="UP000234845">
    <property type="component" value="Unassembled WGS sequence"/>
</dbReference>
<evidence type="ECO:0000313" key="9">
    <source>
        <dbReference type="Proteomes" id="UP000234845"/>
    </source>
</evidence>
<dbReference type="InterPro" id="IPR009100">
    <property type="entry name" value="AcylCoA_DH/oxidase_NM_dom_sf"/>
</dbReference>
<sequence>MDFGFSDVQVQVQTLARKILDDKVSPATLARYDEYQQERFDRDLWRTLLGAGLPGVAIAERHGGMGLGFTELGLFIEELGRSLAPVPVLTHCVAAMLPLQQFAPAALQERVLPAAARGDVLLTGAFWWGQPGVPDDPVDATLEAGGLRLRGCCEGVPFALQADKVLLAARHADGTAIVLLDTAAEGVGMSPMQVTHFEPHYRVELQDVLVPAADIVCHEGGEALLDWTRERCIAALCAQQLGAADYAMRMAASYTSEREQFGVPIATFQAVGHRMADCYIDVECLRLCAYQAISMLNEGGDATTEVQIAKIWAGDVGHRVSYACQHVHGGTGIDRDYPLWRYCLWLRYNEMTLGNSSAHSADLGSRLAAGQALFN</sequence>
<dbReference type="SUPFAM" id="SSF47203">
    <property type="entry name" value="Acyl-CoA dehydrogenase C-terminal domain-like"/>
    <property type="match status" value="1"/>
</dbReference>
<dbReference type="Pfam" id="PF00441">
    <property type="entry name" value="Acyl-CoA_dh_1"/>
    <property type="match status" value="1"/>
</dbReference>
<dbReference type="InterPro" id="IPR036250">
    <property type="entry name" value="AcylCo_DH-like_C"/>
</dbReference>
<reference evidence="9" key="1">
    <citation type="submission" date="2017-11" db="EMBL/GenBank/DDBJ databases">
        <title>The draft genome sequence of Chromatocurvus sp. F02.</title>
        <authorList>
            <person name="Du Z.-J."/>
            <person name="Chang Y.-Q."/>
        </authorList>
    </citation>
    <scope>NUCLEOTIDE SEQUENCE [LARGE SCALE GENOMIC DNA]</scope>
    <source>
        <strain evidence="9">F02</strain>
    </source>
</reference>
<dbReference type="OrthoDB" id="4319499at2"/>
<dbReference type="EMBL" id="PKLZ01000007">
    <property type="protein sequence ID" value="PLW82718.1"/>
    <property type="molecule type" value="Genomic_DNA"/>
</dbReference>
<keyword evidence="9" id="KW-1185">Reference proteome</keyword>
<proteinExistence type="inferred from homology"/>
<keyword evidence="3" id="KW-0285">Flavoprotein</keyword>
<comment type="cofactor">
    <cofactor evidence="1">
        <name>FAD</name>
        <dbReference type="ChEBI" id="CHEBI:57692"/>
    </cofactor>
</comment>
<dbReference type="Gene3D" id="1.20.140.10">
    <property type="entry name" value="Butyryl-CoA Dehydrogenase, subunit A, domain 3"/>
    <property type="match status" value="1"/>
</dbReference>
<dbReference type="Pfam" id="PF02771">
    <property type="entry name" value="Acyl-CoA_dh_N"/>
    <property type="match status" value="1"/>
</dbReference>
<comment type="similarity">
    <text evidence="2">Belongs to the acyl-CoA dehydrogenase family.</text>
</comment>
<dbReference type="GO" id="GO:0003995">
    <property type="term" value="F:acyl-CoA dehydrogenase activity"/>
    <property type="evidence" value="ECO:0007669"/>
    <property type="project" value="TreeGrafter"/>
</dbReference>
<gene>
    <name evidence="8" type="ORF">CWI75_09075</name>
</gene>
<dbReference type="InterPro" id="IPR046373">
    <property type="entry name" value="Acyl-CoA_Oxase/DH_mid-dom_sf"/>
</dbReference>
<accession>A0A2N5Y2V6</accession>
<name>A0A2N5Y2V6_9GAMM</name>
<dbReference type="InterPro" id="IPR013786">
    <property type="entry name" value="AcylCoA_DH/ox_N"/>
</dbReference>
<evidence type="ECO:0000256" key="1">
    <source>
        <dbReference type="ARBA" id="ARBA00001974"/>
    </source>
</evidence>
<keyword evidence="5" id="KW-0560">Oxidoreductase</keyword>
<dbReference type="Gene3D" id="2.40.110.10">
    <property type="entry name" value="Butyryl-CoA Dehydrogenase, subunit A, domain 2"/>
    <property type="match status" value="1"/>
</dbReference>
<comment type="caution">
    <text evidence="8">The sequence shown here is derived from an EMBL/GenBank/DDBJ whole genome shotgun (WGS) entry which is preliminary data.</text>
</comment>
<evidence type="ECO:0000256" key="2">
    <source>
        <dbReference type="ARBA" id="ARBA00009347"/>
    </source>
</evidence>
<feature type="domain" description="Acyl-CoA dehydrogenase/oxidase C-terminal" evidence="6">
    <location>
        <begin position="235"/>
        <end position="366"/>
    </location>
</feature>
<keyword evidence="4" id="KW-0274">FAD</keyword>
<dbReference type="CDD" id="cd00567">
    <property type="entry name" value="ACAD"/>
    <property type="match status" value="1"/>
</dbReference>
<dbReference type="RefSeq" id="WP_101521186.1">
    <property type="nucleotide sequence ID" value="NZ_PKLZ01000007.1"/>
</dbReference>
<organism evidence="8 9">
    <name type="scientific">Kineobactrum sediminis</name>
    <dbReference type="NCBI Taxonomy" id="1905677"/>
    <lineage>
        <taxon>Bacteria</taxon>
        <taxon>Pseudomonadati</taxon>
        <taxon>Pseudomonadota</taxon>
        <taxon>Gammaproteobacteria</taxon>
        <taxon>Cellvibrionales</taxon>
        <taxon>Halieaceae</taxon>
        <taxon>Kineobactrum</taxon>
    </lineage>
</organism>
<dbReference type="PANTHER" id="PTHR43884">
    <property type="entry name" value="ACYL-COA DEHYDROGENASE"/>
    <property type="match status" value="1"/>
</dbReference>
<evidence type="ECO:0000256" key="4">
    <source>
        <dbReference type="ARBA" id="ARBA00022827"/>
    </source>
</evidence>
<evidence type="ECO:0000259" key="6">
    <source>
        <dbReference type="Pfam" id="PF00441"/>
    </source>
</evidence>